<dbReference type="SMART" id="SM00165">
    <property type="entry name" value="UBA"/>
    <property type="match status" value="1"/>
</dbReference>
<dbReference type="Gene3D" id="1.10.8.10">
    <property type="entry name" value="DNA helicase RuvA subunit, C-terminal domain"/>
    <property type="match status" value="1"/>
</dbReference>
<dbReference type="STRING" id="3088.A0A383W0B8"/>
<gene>
    <name evidence="3" type="ORF">BQ4739_LOCUS11087</name>
</gene>
<keyword evidence="4" id="KW-1185">Reference proteome</keyword>
<feature type="compositionally biased region" description="Gly residues" evidence="1">
    <location>
        <begin position="325"/>
        <end position="334"/>
    </location>
</feature>
<dbReference type="PANTHER" id="PTHR41733:SF1">
    <property type="entry name" value="CHROMOSOME UNDETERMINED SCAFFOLD_30, WHOLE GENOME SHOTGUN SEQUENCE"/>
    <property type="match status" value="1"/>
</dbReference>
<dbReference type="PANTHER" id="PTHR41733">
    <property type="entry name" value="UBIQUITIN-ASSOCIATED/TRANSLATION ELONGATION FACTOR EF1B, N-TERMINAL, EUKARYOTE"/>
    <property type="match status" value="1"/>
</dbReference>
<accession>A0A383W0B8</accession>
<dbReference type="SUPFAM" id="SSF46934">
    <property type="entry name" value="UBA-like"/>
    <property type="match status" value="1"/>
</dbReference>
<protein>
    <recommendedName>
        <fullName evidence="2">UBA domain-containing protein</fullName>
    </recommendedName>
</protein>
<evidence type="ECO:0000256" key="1">
    <source>
        <dbReference type="SAM" id="MobiDB-lite"/>
    </source>
</evidence>
<evidence type="ECO:0000313" key="4">
    <source>
        <dbReference type="Proteomes" id="UP000256970"/>
    </source>
</evidence>
<dbReference type="InterPro" id="IPR009060">
    <property type="entry name" value="UBA-like_sf"/>
</dbReference>
<dbReference type="PROSITE" id="PS50030">
    <property type="entry name" value="UBA"/>
    <property type="match status" value="1"/>
</dbReference>
<proteinExistence type="predicted"/>
<sequence>MDKRGPKIGDAASLWNFTPSPGWSKEESLILKLCLMKYGVGQWLQIQATGLLPGKMIQQLNGGTQRLLGQQSLAAYSGLRVDVDRVRADNEAKLDAHRKNGLVIWTGPNPTKEMRLQWQQEAKEKYGLSEQQQQEAEAALEELAAARAAPFAAAAAAEPLPPDINILECDAQQLSTQQKQLLLCVLHQQLQQVLCRAVQQHPCLAPLLTYQQQQQQGWLARGLSHPAGMCSSAAAFGNGTANLAVRQAGTGTAAVAGAGRASKSGSSSKAGSSKRSRPPASGKPPTGKKRARSKAAAAGSDEDMHEAADGEAAFLRKQQQRRRGASGGRGGGGSSCSHISEMMQAALEAGVAQLLEMGYSRGKAVDALQECNCDVEMAVEYLATTCC</sequence>
<feature type="domain" description="UBA" evidence="2">
    <location>
        <begin position="345"/>
        <end position="385"/>
    </location>
</feature>
<feature type="region of interest" description="Disordered" evidence="1">
    <location>
        <begin position="254"/>
        <end position="337"/>
    </location>
</feature>
<organism evidence="3 4">
    <name type="scientific">Tetradesmus obliquus</name>
    <name type="common">Green alga</name>
    <name type="synonym">Acutodesmus obliquus</name>
    <dbReference type="NCBI Taxonomy" id="3088"/>
    <lineage>
        <taxon>Eukaryota</taxon>
        <taxon>Viridiplantae</taxon>
        <taxon>Chlorophyta</taxon>
        <taxon>core chlorophytes</taxon>
        <taxon>Chlorophyceae</taxon>
        <taxon>CS clade</taxon>
        <taxon>Sphaeropleales</taxon>
        <taxon>Scenedesmaceae</taxon>
        <taxon>Tetradesmus</taxon>
    </lineage>
</organism>
<dbReference type="AlphaFoldDB" id="A0A383W0B8"/>
<evidence type="ECO:0000313" key="3">
    <source>
        <dbReference type="EMBL" id="SZX70931.1"/>
    </source>
</evidence>
<dbReference type="EMBL" id="FNXT01001017">
    <property type="protein sequence ID" value="SZX70931.1"/>
    <property type="molecule type" value="Genomic_DNA"/>
</dbReference>
<feature type="compositionally biased region" description="Low complexity" evidence="1">
    <location>
        <begin position="254"/>
        <end position="271"/>
    </location>
</feature>
<dbReference type="InterPro" id="IPR015940">
    <property type="entry name" value="UBA"/>
</dbReference>
<reference evidence="3 4" key="1">
    <citation type="submission" date="2016-10" db="EMBL/GenBank/DDBJ databases">
        <authorList>
            <person name="Cai Z."/>
        </authorList>
    </citation>
    <scope>NUCLEOTIDE SEQUENCE [LARGE SCALE GENOMIC DNA]</scope>
</reference>
<dbReference type="Pfam" id="PF00627">
    <property type="entry name" value="UBA"/>
    <property type="match status" value="1"/>
</dbReference>
<name>A0A383W0B8_TETOB</name>
<dbReference type="Proteomes" id="UP000256970">
    <property type="component" value="Unassembled WGS sequence"/>
</dbReference>
<evidence type="ECO:0000259" key="2">
    <source>
        <dbReference type="PROSITE" id="PS50030"/>
    </source>
</evidence>